<sequence>MQLCQGETGTMFPSILIFGDSTVDAGNNNYITTLFRANHPPYGLHFPGNTPTGRFSDGKLVPDMLASMQGIKETVPPFLQPNLSNEEMLTGVSFASAGSGYDEMTTLVSRAIPISNQLGYFKDYIKRVENIVGEEKASKILSSAVVIISAGTNDFVFNYYDLPTRSLQFSVNEYQHFLLRKLHKMVKELYYLGCRKMVVSGLPPVGCLPIQRTAKSPLLRSCIDMENKDAESYNDKLKKLLPQINAQLRGSKILYADIYNPMMDMIKNPQNYGKAASKSALVPYFRCRMMVTCYKCHVSNMKTNEERFIIRGLCQRRIRQIFWIYDILLAFIT</sequence>
<evidence type="ECO:0000256" key="1">
    <source>
        <dbReference type="ARBA" id="ARBA00008668"/>
    </source>
</evidence>
<dbReference type="AlphaFoldDB" id="A0A2Z7C621"/>
<protein>
    <submittedName>
        <fullName evidence="2">GDSL esterase/lipase-like</fullName>
    </submittedName>
</protein>
<evidence type="ECO:0000313" key="2">
    <source>
        <dbReference type="EMBL" id="KZV41919.1"/>
    </source>
</evidence>
<evidence type="ECO:0000313" key="3">
    <source>
        <dbReference type="Proteomes" id="UP000250235"/>
    </source>
</evidence>
<dbReference type="GO" id="GO:0016788">
    <property type="term" value="F:hydrolase activity, acting on ester bonds"/>
    <property type="evidence" value="ECO:0007669"/>
    <property type="project" value="InterPro"/>
</dbReference>
<dbReference type="Gene3D" id="3.40.50.1110">
    <property type="entry name" value="SGNH hydrolase"/>
    <property type="match status" value="1"/>
</dbReference>
<dbReference type="InterPro" id="IPR050592">
    <property type="entry name" value="GDSL_lipolytic_enzyme"/>
</dbReference>
<dbReference type="OrthoDB" id="1600564at2759"/>
<keyword evidence="3" id="KW-1185">Reference proteome</keyword>
<dbReference type="SUPFAM" id="SSF52266">
    <property type="entry name" value="SGNH hydrolase"/>
    <property type="match status" value="1"/>
</dbReference>
<dbReference type="InterPro" id="IPR001087">
    <property type="entry name" value="GDSL"/>
</dbReference>
<dbReference type="PANTHER" id="PTHR45642">
    <property type="entry name" value="GDSL ESTERASE/LIPASE EXL3"/>
    <property type="match status" value="1"/>
</dbReference>
<accession>A0A2Z7C621</accession>
<reference evidence="2 3" key="1">
    <citation type="journal article" date="2015" name="Proc. Natl. Acad. Sci. U.S.A.">
        <title>The resurrection genome of Boea hygrometrica: A blueprint for survival of dehydration.</title>
        <authorList>
            <person name="Xiao L."/>
            <person name="Yang G."/>
            <person name="Zhang L."/>
            <person name="Yang X."/>
            <person name="Zhao S."/>
            <person name="Ji Z."/>
            <person name="Zhou Q."/>
            <person name="Hu M."/>
            <person name="Wang Y."/>
            <person name="Chen M."/>
            <person name="Xu Y."/>
            <person name="Jin H."/>
            <person name="Xiao X."/>
            <person name="Hu G."/>
            <person name="Bao F."/>
            <person name="Hu Y."/>
            <person name="Wan P."/>
            <person name="Li L."/>
            <person name="Deng X."/>
            <person name="Kuang T."/>
            <person name="Xiang C."/>
            <person name="Zhu J.K."/>
            <person name="Oliver M.J."/>
            <person name="He Y."/>
        </authorList>
    </citation>
    <scope>NUCLEOTIDE SEQUENCE [LARGE SCALE GENOMIC DNA]</scope>
    <source>
        <strain evidence="3">cv. XS01</strain>
    </source>
</reference>
<dbReference type="InterPro" id="IPR036514">
    <property type="entry name" value="SGNH_hydro_sf"/>
</dbReference>
<organism evidence="2 3">
    <name type="scientific">Dorcoceras hygrometricum</name>
    <dbReference type="NCBI Taxonomy" id="472368"/>
    <lineage>
        <taxon>Eukaryota</taxon>
        <taxon>Viridiplantae</taxon>
        <taxon>Streptophyta</taxon>
        <taxon>Embryophyta</taxon>
        <taxon>Tracheophyta</taxon>
        <taxon>Spermatophyta</taxon>
        <taxon>Magnoliopsida</taxon>
        <taxon>eudicotyledons</taxon>
        <taxon>Gunneridae</taxon>
        <taxon>Pentapetalae</taxon>
        <taxon>asterids</taxon>
        <taxon>lamiids</taxon>
        <taxon>Lamiales</taxon>
        <taxon>Gesneriaceae</taxon>
        <taxon>Didymocarpoideae</taxon>
        <taxon>Trichosporeae</taxon>
        <taxon>Loxocarpinae</taxon>
        <taxon>Dorcoceras</taxon>
    </lineage>
</organism>
<comment type="similarity">
    <text evidence="1">Belongs to the 'GDSL' lipolytic enzyme family.</text>
</comment>
<dbReference type="Proteomes" id="UP000250235">
    <property type="component" value="Unassembled WGS sequence"/>
</dbReference>
<gene>
    <name evidence="2" type="ORF">F511_11341</name>
</gene>
<proteinExistence type="inferred from homology"/>
<dbReference type="CDD" id="cd01837">
    <property type="entry name" value="SGNH_plant_lipase_like"/>
    <property type="match status" value="1"/>
</dbReference>
<name>A0A2Z7C621_9LAMI</name>
<dbReference type="InterPro" id="IPR035669">
    <property type="entry name" value="SGNH_plant_lipase-like"/>
</dbReference>
<dbReference type="EMBL" id="KQ999330">
    <property type="protein sequence ID" value="KZV41919.1"/>
    <property type="molecule type" value="Genomic_DNA"/>
</dbReference>
<dbReference type="PANTHER" id="PTHR45642:SF30">
    <property type="entry name" value="SGNH HYDROLASE-TYPE ESTERASE DOMAIN-CONTAINING PROTEIN"/>
    <property type="match status" value="1"/>
</dbReference>
<dbReference type="Pfam" id="PF00657">
    <property type="entry name" value="Lipase_GDSL"/>
    <property type="match status" value="1"/>
</dbReference>